<dbReference type="GO" id="GO:0005506">
    <property type="term" value="F:iron ion binding"/>
    <property type="evidence" value="ECO:0007669"/>
    <property type="project" value="TreeGrafter"/>
</dbReference>
<dbReference type="GO" id="GO:0070025">
    <property type="term" value="F:carbon monoxide binding"/>
    <property type="evidence" value="ECO:0007669"/>
    <property type="project" value="TreeGrafter"/>
</dbReference>
<organism evidence="4">
    <name type="scientific">candidate division WOR-3 bacterium</name>
    <dbReference type="NCBI Taxonomy" id="2052148"/>
    <lineage>
        <taxon>Bacteria</taxon>
        <taxon>Bacteria division WOR-3</taxon>
    </lineage>
</organism>
<dbReference type="GO" id="GO:0051539">
    <property type="term" value="F:4 iron, 4 sulfur cluster binding"/>
    <property type="evidence" value="ECO:0007669"/>
    <property type="project" value="TreeGrafter"/>
</dbReference>
<dbReference type="NCBIfam" id="TIGR00075">
    <property type="entry name" value="hypD"/>
    <property type="match status" value="1"/>
</dbReference>
<dbReference type="AlphaFoldDB" id="A0A7C0ZHD3"/>
<evidence type="ECO:0000256" key="1">
    <source>
        <dbReference type="ARBA" id="ARBA00007888"/>
    </source>
</evidence>
<accession>A0A7C0ZHD3</accession>
<dbReference type="Gene3D" id="6.10.20.100">
    <property type="match status" value="1"/>
</dbReference>
<dbReference type="PIRSF" id="PIRSF005622">
    <property type="entry name" value="Hydrgn_mat_hypD"/>
    <property type="match status" value="1"/>
</dbReference>
<gene>
    <name evidence="4" type="primary">hypD</name>
    <name evidence="4" type="ORF">ENF18_01365</name>
</gene>
<evidence type="ECO:0000256" key="3">
    <source>
        <dbReference type="ARBA" id="ARBA00023004"/>
    </source>
</evidence>
<dbReference type="GO" id="GO:0051604">
    <property type="term" value="P:protein maturation"/>
    <property type="evidence" value="ECO:0007669"/>
    <property type="project" value="TreeGrafter"/>
</dbReference>
<keyword evidence="2" id="KW-0479">Metal-binding</keyword>
<evidence type="ECO:0000256" key="2">
    <source>
        <dbReference type="ARBA" id="ARBA00022723"/>
    </source>
</evidence>
<proteinExistence type="inferred from homology"/>
<reference evidence="4" key="1">
    <citation type="journal article" date="2020" name="mSystems">
        <title>Genome- and Community-Level Interaction Insights into Carbon Utilization and Element Cycling Functions of Hydrothermarchaeota in Hydrothermal Sediment.</title>
        <authorList>
            <person name="Zhou Z."/>
            <person name="Liu Y."/>
            <person name="Xu W."/>
            <person name="Pan J."/>
            <person name="Luo Z.H."/>
            <person name="Li M."/>
        </authorList>
    </citation>
    <scope>NUCLEOTIDE SEQUENCE [LARGE SCALE GENOMIC DNA]</scope>
    <source>
        <strain evidence="4">HyVt-102</strain>
    </source>
</reference>
<dbReference type="InterPro" id="IPR002780">
    <property type="entry name" value="Hyd_form_HypD"/>
</dbReference>
<comment type="caution">
    <text evidence="4">The sequence shown here is derived from an EMBL/GenBank/DDBJ whole genome shotgun (WGS) entry which is preliminary data.</text>
</comment>
<dbReference type="EMBL" id="DQWE01000060">
    <property type="protein sequence ID" value="HDI82425.1"/>
    <property type="molecule type" value="Genomic_DNA"/>
</dbReference>
<keyword evidence="3" id="KW-0408">Iron</keyword>
<dbReference type="Gene3D" id="3.40.50.11740">
    <property type="entry name" value="HypD, alpha/beta domain 2"/>
    <property type="match status" value="2"/>
</dbReference>
<comment type="similarity">
    <text evidence="1">Belongs to the HypD family.</text>
</comment>
<dbReference type="Pfam" id="PF01924">
    <property type="entry name" value="HypD"/>
    <property type="match status" value="1"/>
</dbReference>
<protein>
    <submittedName>
        <fullName evidence="4">Hydrogenase formation protein HypD</fullName>
    </submittedName>
</protein>
<evidence type="ECO:0000313" key="4">
    <source>
        <dbReference type="EMBL" id="HDI82425.1"/>
    </source>
</evidence>
<dbReference type="Proteomes" id="UP000885847">
    <property type="component" value="Unassembled WGS sequence"/>
</dbReference>
<dbReference type="InterPro" id="IPR042243">
    <property type="entry name" value="HypD_1"/>
</dbReference>
<sequence>MKFVDEFRDSTVIRELVEKLQNFSFATPVNIMEVCGTHTVSIHRFGLHRVLPENVKHVSGPGCPVCVTPNEYLDMAIALARMEGFVITTFGDMMRVPGSRSSLEKENASGADIRVVYSPMDALKMAENEKDRTFVFLAVGFETTAPGIAATVKEAKKLGLKNFYILPGNKTMPQALKALIDDPEVKIDGFLLPGHVSTIVGSNEYRFIPEDYVIPCAVSGFEPADILMGFISILKQIVEGRPSVENTYLRSVRPEGNIVAKAIMKEVFVPCDSEWRGIGVIPDSGLDLAPDYMDFDIRRKVEIEIEEPVEYPGCRCGEVLKGLVLPPECPLFGKVCTPENPVGACMVSSEGSCSAYYKYG</sequence>
<dbReference type="InterPro" id="IPR042244">
    <property type="entry name" value="HypD_2_sf"/>
</dbReference>
<dbReference type="PANTHER" id="PTHR30149:SF0">
    <property type="entry name" value="HYDROGENASE MATURATION FACTOR HYPD"/>
    <property type="match status" value="1"/>
</dbReference>
<dbReference type="PANTHER" id="PTHR30149">
    <property type="entry name" value="HYDROGENASE PROTEIN ASSEMBLY PROTEIN HYPD"/>
    <property type="match status" value="1"/>
</dbReference>
<name>A0A7C0ZHD3_UNCW3</name>